<sequence>MLKKIQHIKKLGVFDDFSWDSEVKNKGGAVQNFVDINIIYGRNYSGKTTLSRIARALETRTLSDKYGAPSFQLKFADNSDVTLAALTTHDKNIRVFNEDFIRDNLRFITNPDDSIEPFAILGDDNNKIEKEIEALEAELGSSIEGQESGLFADKKQAAVAYSNAFASHKQSNESLEKQLGDKATNKDIGIKYKPERFGDQNYNIAKLKADITTVSSPDFQPLTSEQVSEHEKLIDEKVLPAIPKFSSPQLSFLSLARQVETLVTKPISESDKIQALVKDAVLNRWVNEGRSHHRNKHEKCAFCDNEISTERWAELDKHFDEESEQLEKSIDALLAKIETENQTIQSALTIDQSAFYSKFHSQLTALNLRLKAATKDYQLALGNLTKQLKARKGDILNVKDYESPADGTAKLTQIWQDYSDLCAQSELFSSSLADEQTKAKADLRLKEVAEYLLTIDYQTQLNSIETLQQKRDEAQQAQATINADITEKQAQVTAKKRELNDEEKGAKKVNEYLNNFFGHQFLTLEAKKDEGPTQEAKRIRFEVIRDGKKAYHLSEGECSLLAFCYFLAKLDDVATKDSKPIIWIDDPISSLDGNHIFFIYSLLNAEVVEKGKFAQLFVSTHNLDFLKYLRMLNGKYIDPAGSGKLKSYQKDFFVVIRQGKFSTIQSMPDYLKKYITEFNYLFHQIYKCANVESVNDANFNSFYNFANNARKFFEIYLYYKYPDQTSDEDKLKLFFGDEKIPAVLVDRINNEFSHLKGCFESGSIPVDVPEMQTAARQIIERLKQDNDQFSSLMRSVGEAVEVETV</sequence>
<feature type="coiled-coil region" evidence="1">
    <location>
        <begin position="457"/>
        <end position="502"/>
    </location>
</feature>
<dbReference type="InterPro" id="IPR026866">
    <property type="entry name" value="CR006_AAA"/>
</dbReference>
<evidence type="ECO:0000259" key="2">
    <source>
        <dbReference type="Pfam" id="PF13166"/>
    </source>
</evidence>
<reference evidence="3 4" key="1">
    <citation type="submission" date="2020-04" db="EMBL/GenBank/DDBJ databases">
        <title>Marinomonas sp. M1K-6 isolated from the deep seawater of the Mariana Trench.</title>
        <authorList>
            <person name="Li Y."/>
        </authorList>
    </citation>
    <scope>NUCLEOTIDE SEQUENCE [LARGE SCALE GENOMIC DNA]</scope>
    <source>
        <strain evidence="3 4">M1K-6</strain>
    </source>
</reference>
<evidence type="ECO:0000256" key="1">
    <source>
        <dbReference type="SAM" id="Coils"/>
    </source>
</evidence>
<dbReference type="RefSeq" id="WP_168822936.1">
    <property type="nucleotide sequence ID" value="NZ_CP073013.1"/>
</dbReference>
<dbReference type="Proteomes" id="UP000586067">
    <property type="component" value="Unassembled WGS sequence"/>
</dbReference>
<feature type="domain" description="Protein CR006 P-loop" evidence="2">
    <location>
        <begin position="25"/>
        <end position="779"/>
    </location>
</feature>
<dbReference type="Gene3D" id="3.40.50.300">
    <property type="entry name" value="P-loop containing nucleotide triphosphate hydrolases"/>
    <property type="match status" value="1"/>
</dbReference>
<proteinExistence type="predicted"/>
<keyword evidence="1" id="KW-0175">Coiled coil</keyword>
<dbReference type="SUPFAM" id="SSF52540">
    <property type="entry name" value="P-loop containing nucleoside triphosphate hydrolases"/>
    <property type="match status" value="1"/>
</dbReference>
<feature type="coiled-coil region" evidence="1">
    <location>
        <begin position="118"/>
        <end position="145"/>
    </location>
</feature>
<accession>A0A847R001</accession>
<dbReference type="Pfam" id="PF13166">
    <property type="entry name" value="AAA_13"/>
    <property type="match status" value="1"/>
</dbReference>
<gene>
    <name evidence="3" type="ORF">HGG82_03790</name>
</gene>
<dbReference type="AlphaFoldDB" id="A0A847R001"/>
<keyword evidence="4" id="KW-1185">Reference proteome</keyword>
<name>A0A847R001_9GAMM</name>
<dbReference type="InterPro" id="IPR027417">
    <property type="entry name" value="P-loop_NTPase"/>
</dbReference>
<evidence type="ECO:0000313" key="4">
    <source>
        <dbReference type="Proteomes" id="UP000586067"/>
    </source>
</evidence>
<evidence type="ECO:0000313" key="3">
    <source>
        <dbReference type="EMBL" id="NLQ16741.1"/>
    </source>
</evidence>
<protein>
    <submittedName>
        <fullName evidence="3">AAA family ATPase</fullName>
    </submittedName>
</protein>
<organism evidence="3 4">
    <name type="scientific">Marinomonas profundi</name>
    <dbReference type="NCBI Taxonomy" id="2726122"/>
    <lineage>
        <taxon>Bacteria</taxon>
        <taxon>Pseudomonadati</taxon>
        <taxon>Pseudomonadota</taxon>
        <taxon>Gammaproteobacteria</taxon>
        <taxon>Oceanospirillales</taxon>
        <taxon>Oceanospirillaceae</taxon>
        <taxon>Marinomonas</taxon>
    </lineage>
</organism>
<dbReference type="EMBL" id="JABAEK010000002">
    <property type="protein sequence ID" value="NLQ16741.1"/>
    <property type="molecule type" value="Genomic_DNA"/>
</dbReference>
<comment type="caution">
    <text evidence="3">The sequence shown here is derived from an EMBL/GenBank/DDBJ whole genome shotgun (WGS) entry which is preliminary data.</text>
</comment>